<gene>
    <name evidence="4" type="ORF">ACFSAH_09625</name>
</gene>
<comment type="subcellular location">
    <subcellularLocation>
        <location evidence="1">Cell outer membrane</location>
        <topology evidence="1">Multi-pass membrane protein</topology>
    </subcellularLocation>
</comment>
<dbReference type="Gene3D" id="2.60.40.1120">
    <property type="entry name" value="Carboxypeptidase-like, regulatory domain"/>
    <property type="match status" value="1"/>
</dbReference>
<dbReference type="EMBL" id="JBHUDG010000015">
    <property type="protein sequence ID" value="MFD1630138.1"/>
    <property type="molecule type" value="Genomic_DNA"/>
</dbReference>
<keyword evidence="1" id="KW-0813">Transport</keyword>
<keyword evidence="2" id="KW-0732">Signal</keyword>
<dbReference type="Pfam" id="PF13715">
    <property type="entry name" value="CarbopepD_reg_2"/>
    <property type="match status" value="1"/>
</dbReference>
<dbReference type="Proteomes" id="UP001597118">
    <property type="component" value="Unassembled WGS sequence"/>
</dbReference>
<dbReference type="Gene3D" id="2.170.130.10">
    <property type="entry name" value="TonB-dependent receptor, plug domain"/>
    <property type="match status" value="1"/>
</dbReference>
<organism evidence="4 5">
    <name type="scientific">Pseudopedobacter beijingensis</name>
    <dbReference type="NCBI Taxonomy" id="1207056"/>
    <lineage>
        <taxon>Bacteria</taxon>
        <taxon>Pseudomonadati</taxon>
        <taxon>Bacteroidota</taxon>
        <taxon>Sphingobacteriia</taxon>
        <taxon>Sphingobacteriales</taxon>
        <taxon>Sphingobacteriaceae</taxon>
        <taxon>Pseudopedobacter</taxon>
    </lineage>
</organism>
<keyword evidence="1" id="KW-0998">Cell outer membrane</keyword>
<dbReference type="SUPFAM" id="SSF49464">
    <property type="entry name" value="Carboxypeptidase regulatory domain-like"/>
    <property type="match status" value="1"/>
</dbReference>
<evidence type="ECO:0000313" key="5">
    <source>
        <dbReference type="Proteomes" id="UP001597118"/>
    </source>
</evidence>
<dbReference type="InterPro" id="IPR023996">
    <property type="entry name" value="TonB-dep_OMP_SusC/RagA"/>
</dbReference>
<keyword evidence="1" id="KW-1134">Transmembrane beta strand</keyword>
<keyword evidence="1" id="KW-0472">Membrane</keyword>
<dbReference type="Pfam" id="PF07715">
    <property type="entry name" value="Plug"/>
    <property type="match status" value="1"/>
</dbReference>
<comment type="caution">
    <text evidence="4">The sequence shown here is derived from an EMBL/GenBank/DDBJ whole genome shotgun (WGS) entry which is preliminary data.</text>
</comment>
<sequence>MYRKRHLLTLCLCSLLLFFKTVRGQNETRVVTGNIKDESGQTVIGCVLIVESTGKRTMTDGDGNFSIGLPKGTQKVKITSIGFKDKTITVDEDNNFIEIVLSENAIEMDEVIVVGYGTQKKSSITNAVESINFKDLENIPQSNTIDLLSGRIAGLSVTSVGGEPGADDSEVKLRGTVTSGIAISPLIIIDGVQAGLKEFSTLSPAEIQEITVLKDASSTAIYGSRGANGVILVTTKQPAIGKVKFNLNSSYALQDGIRLPKMVESWQWMILQNEAGYNNVRQFTEEEISRVRSGIYNDSLANYNPVASLFRTAPQVITNLSMNGGTKDLSFQGSFGYLNQEGIMYNTGSDRINYRLNVKTTMSKKLEAGFNISGYTQNKNEAYTKASVIFKDNLYRSIPINPERYTNGEWGVYSLALNEISLPARLVAEQGRTDILNKRLTIIPSLIYRPVKSLTITSNFSYTSTIAGEERFNPTYTYYVPNGTSVFNRINSLYKFNSSSDQLQTTSLATYRFNIKKAHVFTAMVGYEFMDFKRDRFSGKGNNLATNEKQVLDQVTTDITTTGMKQHWAYQSVFSRINYAYRNKYFAEANIRRDGSSRLPKDKRYNSFPSVSAGWMVSKEEFFEKINPGKVLDQLKFRASWGKTGNDIVGVRNYHQTYEFSGYYTIGDEVYGGAMIHEFANLDLSWITATTTNLGLDIAMLKNKLDVTVDVYRRMHNGVIFYLDFPPSIENATQRFSRNLANVLNNGVEVSVKYRNAINKLNYHIGVNYARNTNEIVSLLGPEAIQGPFITRIGAPFNSIYGYVYDGIIKNAGELATTPVLGGENNRSSMKIGAMKFKDISGPDGVPDGIIDFHDRTTLGASQIPYELGLTGGVSYKGFDLSFLFYGVKGKQIYVRDYGNLPGTSIHANFWEEWWDNRYSATDNPEGTWPVFTSNGNNLGVGEVSSFWVHNADFIRLKNLEFGYTMSDKFSAKVGVNRLRFYFSGQNLLTFTSLIKQVDPERFSRQMNNQTYPQVRMLTGGVNISF</sequence>
<dbReference type="NCBIfam" id="TIGR04056">
    <property type="entry name" value="OMP_RagA_SusC"/>
    <property type="match status" value="1"/>
</dbReference>
<feature type="signal peptide" evidence="2">
    <location>
        <begin position="1"/>
        <end position="24"/>
    </location>
</feature>
<reference evidence="5" key="1">
    <citation type="journal article" date="2019" name="Int. J. Syst. Evol. Microbiol.">
        <title>The Global Catalogue of Microorganisms (GCM) 10K type strain sequencing project: providing services to taxonomists for standard genome sequencing and annotation.</title>
        <authorList>
            <consortium name="The Broad Institute Genomics Platform"/>
            <consortium name="The Broad Institute Genome Sequencing Center for Infectious Disease"/>
            <person name="Wu L."/>
            <person name="Ma J."/>
        </authorList>
    </citation>
    <scope>NUCLEOTIDE SEQUENCE [LARGE SCALE GENOMIC DNA]</scope>
    <source>
        <strain evidence="5">CCUG 53762</strain>
    </source>
</reference>
<dbReference type="InterPro" id="IPR037066">
    <property type="entry name" value="Plug_dom_sf"/>
</dbReference>
<dbReference type="InterPro" id="IPR039426">
    <property type="entry name" value="TonB-dep_rcpt-like"/>
</dbReference>
<evidence type="ECO:0000256" key="2">
    <source>
        <dbReference type="SAM" id="SignalP"/>
    </source>
</evidence>
<evidence type="ECO:0000259" key="3">
    <source>
        <dbReference type="Pfam" id="PF07715"/>
    </source>
</evidence>
<dbReference type="InterPro" id="IPR008969">
    <property type="entry name" value="CarboxyPept-like_regulatory"/>
</dbReference>
<evidence type="ECO:0000313" key="4">
    <source>
        <dbReference type="EMBL" id="MFD1630138.1"/>
    </source>
</evidence>
<dbReference type="InterPro" id="IPR023997">
    <property type="entry name" value="TonB-dep_OMP_SusC/RagA_CS"/>
</dbReference>
<dbReference type="RefSeq" id="WP_379662515.1">
    <property type="nucleotide sequence ID" value="NZ_JBHUDG010000015.1"/>
</dbReference>
<protein>
    <submittedName>
        <fullName evidence="4">SusC/RagA family TonB-linked outer membrane protein</fullName>
    </submittedName>
</protein>
<name>A0ABW4ID16_9SPHI</name>
<keyword evidence="1" id="KW-0812">Transmembrane</keyword>
<dbReference type="SUPFAM" id="SSF56935">
    <property type="entry name" value="Porins"/>
    <property type="match status" value="1"/>
</dbReference>
<dbReference type="PROSITE" id="PS52016">
    <property type="entry name" value="TONB_DEPENDENT_REC_3"/>
    <property type="match status" value="1"/>
</dbReference>
<keyword evidence="5" id="KW-1185">Reference proteome</keyword>
<dbReference type="InterPro" id="IPR012910">
    <property type="entry name" value="Plug_dom"/>
</dbReference>
<evidence type="ECO:0000256" key="1">
    <source>
        <dbReference type="PROSITE-ProRule" id="PRU01360"/>
    </source>
</evidence>
<accession>A0ABW4ID16</accession>
<comment type="similarity">
    <text evidence="1">Belongs to the TonB-dependent receptor family.</text>
</comment>
<feature type="chain" id="PRO_5045104170" evidence="2">
    <location>
        <begin position="25"/>
        <end position="1026"/>
    </location>
</feature>
<dbReference type="NCBIfam" id="TIGR04057">
    <property type="entry name" value="SusC_RagA_signa"/>
    <property type="match status" value="1"/>
</dbReference>
<feature type="domain" description="TonB-dependent receptor plug" evidence="3">
    <location>
        <begin position="121"/>
        <end position="230"/>
    </location>
</feature>
<proteinExistence type="inferred from homology"/>